<dbReference type="STRING" id="48699.ENSPLAP00000015141"/>
<feature type="region of interest" description="Disordered" evidence="1">
    <location>
        <begin position="332"/>
        <end position="355"/>
    </location>
</feature>
<name>A0A3B3UQZ6_9TELE</name>
<sequence>MAPALTKILKNDHGIHLSSPPASVAVDSDASAILCTVELEPHLRPADDGDLQKISLNLCSLGYLDPVDPPANPSPFACGPACHGQGEMVARPAPGLLVSLPCFSKCQRESRQVATVFPGATDMFLIPLPEHNSQEALLLHGQSVQPECGPDGGDVLHSSLIFPSVCPSYSHGEQASQNLTSMYATQPKMMYEELEKLCPPPTAALRQFGTGFVNPERLESRNPLENAAKEQLSRHAELQGRACRLQRRLQALLGEHALKHCSQQLEGLKKHFQLEDVPPDGLDSATPPQSCSNPCFPWEESIAASAFFAEVADFCESNQMVLRGLQEALDSEATGSSSSDDELEEDMLSPFSSSSSSSEMQWLEERAELSSRWIWLQLRMSELDGRIEQLVELHKHIRSTKGRVVLAQSQPLTDRQIQQTLMREMAGLSCTASDADAEPCSPTRLLYNIERQSAQLSQIVNSLMLPLSFSPLSKQSSKERGTFSSTPGGDDVFLTGSAKGRRLKGRRLFRVDASCVCARTRPMVSCHKRRLFSVTSCYTTSSPKSRKPVSTHFPTCNSCDSVCLCSKPGCSCRSRLHPLVPLSSGVTTSHHFQQFKAREEWVQRPLIINSRLSNPPNYGRVSSTPRHKSRKCKQHVRRQKRGVLTVSPIRSPGSAWSQRRRSNKRKRKRGRRCRLTKDDQDVLYQLCDLGDSSNDMLEENYGQFTLSRGSRGFLRKHHRGRVYNIDDIVIPVIPPLSKVEKLQYKDILTPRWRVVDIQGLTPKMGEENQKIEDLCDEVFARRHQALEQKEKRRWTSWEKRKCWRRSTRSGSRLSSSGGGMCTSGDESSVEWGCAQLDSDEQPRVEEWLPQAPWESRVFPLDEREEATLLSDEVKIPSGWTESSSLSFSSKPSNSQLSPTQSACTTLPPCGQIKSCASSGS</sequence>
<dbReference type="PANTHER" id="PTHR22443">
    <property type="entry name" value="NON-SPECIFIC LETHAL 1, ISOFORM M"/>
    <property type="match status" value="1"/>
</dbReference>
<dbReference type="PANTHER" id="PTHR22443:SF16">
    <property type="entry name" value="KAT8 REGULATORY NSL COMPLEX SUBUNIT 1-LIKE PROTEIN"/>
    <property type="match status" value="1"/>
</dbReference>
<reference evidence="3" key="2">
    <citation type="submission" date="2025-09" db="UniProtKB">
        <authorList>
            <consortium name="Ensembl"/>
        </authorList>
    </citation>
    <scope>IDENTIFICATION</scope>
</reference>
<accession>A0A3B3UQZ6</accession>
<evidence type="ECO:0000256" key="1">
    <source>
        <dbReference type="SAM" id="MobiDB-lite"/>
    </source>
</evidence>
<dbReference type="AlphaFoldDB" id="A0A3B3UQZ6"/>
<evidence type="ECO:0000313" key="3">
    <source>
        <dbReference type="Ensembl" id="ENSPLAP00000015141.1"/>
    </source>
</evidence>
<dbReference type="RefSeq" id="XP_014890426.1">
    <property type="nucleotide sequence ID" value="XM_015034940.1"/>
</dbReference>
<dbReference type="GO" id="GO:0035035">
    <property type="term" value="F:histone acetyltransferase binding"/>
    <property type="evidence" value="ECO:0007669"/>
    <property type="project" value="TreeGrafter"/>
</dbReference>
<dbReference type="GeneTree" id="ENSGT00530000063688"/>
<feature type="region of interest" description="Disordered" evidence="1">
    <location>
        <begin position="612"/>
        <end position="673"/>
    </location>
</feature>
<feature type="compositionally biased region" description="Polar residues" evidence="1">
    <location>
        <begin position="612"/>
        <end position="624"/>
    </location>
</feature>
<evidence type="ECO:0000259" key="2">
    <source>
        <dbReference type="PROSITE" id="PS52052"/>
    </source>
</evidence>
<feature type="domain" description="PEHE" evidence="2">
    <location>
        <begin position="746"/>
        <end position="879"/>
    </location>
</feature>
<dbReference type="Ensembl" id="ENSPLAT00000023677.1">
    <property type="protein sequence ID" value="ENSPLAP00000015141.1"/>
    <property type="gene ID" value="ENSPLAG00000018975.1"/>
</dbReference>
<organism evidence="3 4">
    <name type="scientific">Poecilia latipinna</name>
    <name type="common">sailfin molly</name>
    <dbReference type="NCBI Taxonomy" id="48699"/>
    <lineage>
        <taxon>Eukaryota</taxon>
        <taxon>Metazoa</taxon>
        <taxon>Chordata</taxon>
        <taxon>Craniata</taxon>
        <taxon>Vertebrata</taxon>
        <taxon>Euteleostomi</taxon>
        <taxon>Actinopterygii</taxon>
        <taxon>Neopterygii</taxon>
        <taxon>Teleostei</taxon>
        <taxon>Neoteleostei</taxon>
        <taxon>Acanthomorphata</taxon>
        <taxon>Ovalentaria</taxon>
        <taxon>Atherinomorphae</taxon>
        <taxon>Cyprinodontiformes</taxon>
        <taxon>Poeciliidae</taxon>
        <taxon>Poeciliinae</taxon>
        <taxon>Poecilia</taxon>
    </lineage>
</organism>
<feature type="compositionally biased region" description="Basic residues" evidence="1">
    <location>
        <begin position="625"/>
        <end position="641"/>
    </location>
</feature>
<dbReference type="SMART" id="SM01300">
    <property type="entry name" value="PEHE"/>
    <property type="match status" value="1"/>
</dbReference>
<dbReference type="GeneID" id="106948998"/>
<evidence type="ECO:0000313" key="4">
    <source>
        <dbReference type="Proteomes" id="UP000261500"/>
    </source>
</evidence>
<dbReference type="InterPro" id="IPR026180">
    <property type="entry name" value="NSL1"/>
</dbReference>
<dbReference type="GO" id="GO:0044545">
    <property type="term" value="C:NSL complex"/>
    <property type="evidence" value="ECO:0007669"/>
    <property type="project" value="TreeGrafter"/>
</dbReference>
<dbReference type="OrthoDB" id="6022640at2759"/>
<feature type="compositionally biased region" description="Low complexity" evidence="1">
    <location>
        <begin position="878"/>
        <end position="897"/>
    </location>
</feature>
<feature type="compositionally biased region" description="Basic residues" evidence="1">
    <location>
        <begin position="658"/>
        <end position="673"/>
    </location>
</feature>
<dbReference type="Gene3D" id="6.10.250.3170">
    <property type="match status" value="1"/>
</dbReference>
<dbReference type="CTD" id="151050"/>
<proteinExistence type="predicted"/>
<feature type="region of interest" description="Disordered" evidence="1">
    <location>
        <begin position="878"/>
        <end position="905"/>
    </location>
</feature>
<protein>
    <submittedName>
        <fullName evidence="3">KAT8 regulatory NSL complex subunit 1 like</fullName>
    </submittedName>
</protein>
<reference evidence="3" key="1">
    <citation type="submission" date="2025-08" db="UniProtKB">
        <authorList>
            <consortium name="Ensembl"/>
        </authorList>
    </citation>
    <scope>IDENTIFICATION</scope>
</reference>
<dbReference type="KEGG" id="plai:106948998"/>
<dbReference type="Proteomes" id="UP000261500">
    <property type="component" value="Unplaced"/>
</dbReference>
<dbReference type="InterPro" id="IPR029332">
    <property type="entry name" value="PEHE_dom"/>
</dbReference>
<dbReference type="PROSITE" id="PS52052">
    <property type="entry name" value="PEHE"/>
    <property type="match status" value="1"/>
</dbReference>
<keyword evidence="4" id="KW-1185">Reference proteome</keyword>
<dbReference type="Pfam" id="PF15275">
    <property type="entry name" value="PEHE"/>
    <property type="match status" value="1"/>
</dbReference>